<evidence type="ECO:0000313" key="6">
    <source>
        <dbReference type="EMBL" id="RLP09878.1"/>
    </source>
</evidence>
<name>A0A383S8Z2_9ACTN</name>
<evidence type="ECO:0000313" key="9">
    <source>
        <dbReference type="Proteomes" id="UP000279336"/>
    </source>
</evidence>
<reference evidence="7" key="2">
    <citation type="submission" date="2018-08" db="EMBL/GenBank/DDBJ databases">
        <authorList>
            <person name="Ferrada E.E."/>
            <person name="Latorre B.A."/>
        </authorList>
    </citation>
    <scope>NUCLEOTIDE SEQUENCE [LARGE SCALE GENOMIC DNA]</scope>
    <source>
        <strain evidence="7">Propionibacterium_australiense1</strain>
    </source>
</reference>
<dbReference type="RefSeq" id="WP_119162510.1">
    <property type="nucleotide sequence ID" value="NZ_LR134442.1"/>
</dbReference>
<reference evidence="6 9" key="3">
    <citation type="submission" date="2018-10" db="EMBL/GenBank/DDBJ databases">
        <title>Propionibacterium australiense Genome Sequencing and Assembly.</title>
        <authorList>
            <person name="Bernier A.-M."/>
            <person name="Bernard K."/>
        </authorList>
    </citation>
    <scope>NUCLEOTIDE SEQUENCE [LARGE SCALE GENOMIC DNA]</scope>
    <source>
        <strain evidence="6 9">NML98A078</strain>
    </source>
</reference>
<evidence type="ECO:0000313" key="8">
    <source>
        <dbReference type="Proteomes" id="UP000263928"/>
    </source>
</evidence>
<comment type="similarity">
    <text evidence="1 5">Belongs to the DNA glycosylase MPG family.</text>
</comment>
<keyword evidence="8" id="KW-1185">Reference proteome</keyword>
<dbReference type="GO" id="GO:0003677">
    <property type="term" value="F:DNA binding"/>
    <property type="evidence" value="ECO:0007669"/>
    <property type="project" value="InterPro"/>
</dbReference>
<dbReference type="InterPro" id="IPR036995">
    <property type="entry name" value="MPG_sf"/>
</dbReference>
<dbReference type="Proteomes" id="UP000263928">
    <property type="component" value="Unassembled WGS sequence"/>
</dbReference>
<dbReference type="Gene3D" id="3.10.300.10">
    <property type="entry name" value="Methylpurine-DNA glycosylase (MPG)"/>
    <property type="match status" value="1"/>
</dbReference>
<dbReference type="InterPro" id="IPR011034">
    <property type="entry name" value="Formyl_transferase-like_C_sf"/>
</dbReference>
<dbReference type="EMBL" id="UNQJ01000020">
    <property type="protein sequence ID" value="SYZ34191.1"/>
    <property type="molecule type" value="Genomic_DNA"/>
</dbReference>
<dbReference type="GO" id="GO:0006284">
    <property type="term" value="P:base-excision repair"/>
    <property type="evidence" value="ECO:0007669"/>
    <property type="project" value="InterPro"/>
</dbReference>
<gene>
    <name evidence="6" type="ORF">D7U36_06770</name>
    <name evidence="7" type="ORF">PROPAUS_2195</name>
</gene>
<evidence type="ECO:0000256" key="4">
    <source>
        <dbReference type="ARBA" id="ARBA00023204"/>
    </source>
</evidence>
<proteinExistence type="inferred from homology"/>
<dbReference type="SUPFAM" id="SSF50486">
    <property type="entry name" value="FMT C-terminal domain-like"/>
    <property type="match status" value="1"/>
</dbReference>
<dbReference type="OrthoDB" id="9794313at2"/>
<dbReference type="NCBIfam" id="TIGR00567">
    <property type="entry name" value="3mg"/>
    <property type="match status" value="1"/>
</dbReference>
<protein>
    <recommendedName>
        <fullName evidence="5">Putative 3-methyladenine DNA glycosylase</fullName>
        <ecNumber evidence="5">3.2.2.-</ecNumber>
    </recommendedName>
</protein>
<dbReference type="GO" id="GO:0003905">
    <property type="term" value="F:alkylbase DNA N-glycosylase activity"/>
    <property type="evidence" value="ECO:0007669"/>
    <property type="project" value="InterPro"/>
</dbReference>
<dbReference type="PANTHER" id="PTHR10429">
    <property type="entry name" value="DNA-3-METHYLADENINE GLYCOSYLASE"/>
    <property type="match status" value="1"/>
</dbReference>
<dbReference type="PANTHER" id="PTHR10429:SF0">
    <property type="entry name" value="DNA-3-METHYLADENINE GLYCOSYLASE"/>
    <property type="match status" value="1"/>
</dbReference>
<keyword evidence="2 5" id="KW-0227">DNA damage</keyword>
<dbReference type="AlphaFoldDB" id="A0A383S8Z2"/>
<dbReference type="HAMAP" id="MF_00527">
    <property type="entry name" value="3MGH"/>
    <property type="match status" value="1"/>
</dbReference>
<accession>A0A383S8Z2</accession>
<evidence type="ECO:0000256" key="5">
    <source>
        <dbReference type="HAMAP-Rule" id="MF_00527"/>
    </source>
</evidence>
<evidence type="ECO:0000256" key="2">
    <source>
        <dbReference type="ARBA" id="ARBA00022763"/>
    </source>
</evidence>
<keyword evidence="7" id="KW-0326">Glycosidase</keyword>
<organism evidence="7 8">
    <name type="scientific">Propionibacterium australiense</name>
    <dbReference type="NCBI Taxonomy" id="119981"/>
    <lineage>
        <taxon>Bacteria</taxon>
        <taxon>Bacillati</taxon>
        <taxon>Actinomycetota</taxon>
        <taxon>Actinomycetes</taxon>
        <taxon>Propionibacteriales</taxon>
        <taxon>Propionibacteriaceae</taxon>
        <taxon>Propionibacterium</taxon>
    </lineage>
</organism>
<dbReference type="Proteomes" id="UP000279336">
    <property type="component" value="Unassembled WGS sequence"/>
</dbReference>
<dbReference type="NCBIfam" id="NF002003">
    <property type="entry name" value="PRK00802.1-3"/>
    <property type="match status" value="1"/>
</dbReference>
<evidence type="ECO:0000313" key="7">
    <source>
        <dbReference type="EMBL" id="SYZ34191.1"/>
    </source>
</evidence>
<dbReference type="EC" id="3.2.2.-" evidence="5"/>
<evidence type="ECO:0000256" key="1">
    <source>
        <dbReference type="ARBA" id="ARBA00009232"/>
    </source>
</evidence>
<keyword evidence="4 5" id="KW-0234">DNA repair</keyword>
<dbReference type="EMBL" id="RCIW01000009">
    <property type="protein sequence ID" value="RLP09878.1"/>
    <property type="molecule type" value="Genomic_DNA"/>
</dbReference>
<dbReference type="Pfam" id="PF02245">
    <property type="entry name" value="Pur_DNA_glyco"/>
    <property type="match status" value="1"/>
</dbReference>
<reference evidence="8" key="1">
    <citation type="submission" date="2018-08" db="EMBL/GenBank/DDBJ databases">
        <authorList>
            <person name="Hornung B."/>
        </authorList>
    </citation>
    <scope>NUCLEOTIDE SEQUENCE [LARGE SCALE GENOMIC DNA]</scope>
</reference>
<sequence length="195" mass="20390">MIDLSRRADEIAPGLLGAVIRRGPVAVRLTEVEAYLGADDPASHAYRGERGRAAVMFGAPGTIYVYVSYGIHRAGNIVCSPAGQASAVLMRAGELVAGADIARERRGLAPDRPDTLLAKGPGNLGRALGLDLLDNGQPLGGPGDLFELTEPGPGPGGILVGPRIGITRAVDAPLRFWLADEPTVSARRRGEPWRG</sequence>
<dbReference type="InterPro" id="IPR003180">
    <property type="entry name" value="MPG"/>
</dbReference>
<dbReference type="CDD" id="cd00540">
    <property type="entry name" value="AAG"/>
    <property type="match status" value="1"/>
</dbReference>
<evidence type="ECO:0000256" key="3">
    <source>
        <dbReference type="ARBA" id="ARBA00022801"/>
    </source>
</evidence>
<keyword evidence="3 5" id="KW-0378">Hydrolase</keyword>